<proteinExistence type="predicted"/>
<dbReference type="STRING" id="51031.W2TRK4"/>
<sequence>MEPGKGVVMKERPTNFGDQNMMKEEIEEEMLEEGVTEPTTVKTITITATPTSATEKEVGAQSPSFAPPERTQTATEQSPGAFLAEISPKEALPTSATEGAAIPPTEPTSPSLKALPTSATEELLSTKAVSLTAEVAFSAVLPSTKNYVFNYLVFILLIGANL</sequence>
<protein>
    <submittedName>
        <fullName evidence="2">Uncharacterized protein</fullName>
    </submittedName>
</protein>
<name>W2TRK4_NECAM</name>
<dbReference type="Proteomes" id="UP000053676">
    <property type="component" value="Unassembled WGS sequence"/>
</dbReference>
<accession>W2TRK4</accession>
<dbReference type="EMBL" id="KI657971">
    <property type="protein sequence ID" value="ETN84279.1"/>
    <property type="molecule type" value="Genomic_DNA"/>
</dbReference>
<feature type="region of interest" description="Disordered" evidence="1">
    <location>
        <begin position="48"/>
        <end position="113"/>
    </location>
</feature>
<evidence type="ECO:0000313" key="2">
    <source>
        <dbReference type="EMBL" id="ETN84279.1"/>
    </source>
</evidence>
<evidence type="ECO:0000313" key="3">
    <source>
        <dbReference type="Proteomes" id="UP000053676"/>
    </source>
</evidence>
<evidence type="ECO:0000256" key="1">
    <source>
        <dbReference type="SAM" id="MobiDB-lite"/>
    </source>
</evidence>
<organism evidence="2 3">
    <name type="scientific">Necator americanus</name>
    <name type="common">Human hookworm</name>
    <dbReference type="NCBI Taxonomy" id="51031"/>
    <lineage>
        <taxon>Eukaryota</taxon>
        <taxon>Metazoa</taxon>
        <taxon>Ecdysozoa</taxon>
        <taxon>Nematoda</taxon>
        <taxon>Chromadorea</taxon>
        <taxon>Rhabditida</taxon>
        <taxon>Rhabditina</taxon>
        <taxon>Rhabditomorpha</taxon>
        <taxon>Strongyloidea</taxon>
        <taxon>Ancylostomatidae</taxon>
        <taxon>Bunostominae</taxon>
        <taxon>Necator</taxon>
    </lineage>
</organism>
<keyword evidence="3" id="KW-1185">Reference proteome</keyword>
<dbReference type="AlphaFoldDB" id="W2TRK4"/>
<dbReference type="KEGG" id="nai:NECAME_17180"/>
<gene>
    <name evidence="2" type="ORF">NECAME_17180</name>
</gene>
<reference evidence="3" key="1">
    <citation type="journal article" date="2014" name="Nat. Genet.">
        <title>Genome of the human hookworm Necator americanus.</title>
        <authorList>
            <person name="Tang Y.T."/>
            <person name="Gao X."/>
            <person name="Rosa B.A."/>
            <person name="Abubucker S."/>
            <person name="Hallsworth-Pepin K."/>
            <person name="Martin J."/>
            <person name="Tyagi R."/>
            <person name="Heizer E."/>
            <person name="Zhang X."/>
            <person name="Bhonagiri-Palsikar V."/>
            <person name="Minx P."/>
            <person name="Warren W.C."/>
            <person name="Wang Q."/>
            <person name="Zhan B."/>
            <person name="Hotez P.J."/>
            <person name="Sternberg P.W."/>
            <person name="Dougall A."/>
            <person name="Gaze S.T."/>
            <person name="Mulvenna J."/>
            <person name="Sotillo J."/>
            <person name="Ranganathan S."/>
            <person name="Rabelo E.M."/>
            <person name="Wilson R.K."/>
            <person name="Felgner P.L."/>
            <person name="Bethony J."/>
            <person name="Hawdon J.M."/>
            <person name="Gasser R.B."/>
            <person name="Loukas A."/>
            <person name="Mitreva M."/>
        </authorList>
    </citation>
    <scope>NUCLEOTIDE SEQUENCE [LARGE SCALE GENOMIC DNA]</scope>
</reference>